<feature type="domain" description="AMMECR1" evidence="2">
    <location>
        <begin position="75"/>
        <end position="274"/>
    </location>
</feature>
<dbReference type="OrthoDB" id="24630at2759"/>
<reference evidence="3 4" key="1">
    <citation type="journal article" date="2018" name="New Phytol.">
        <title>Comparative genomics and transcriptomics depict ericoid mycorrhizal fungi as versatile saprotrophs and plant mutualists.</title>
        <authorList>
            <person name="Martino E."/>
            <person name="Morin E."/>
            <person name="Grelet G.A."/>
            <person name="Kuo A."/>
            <person name="Kohler A."/>
            <person name="Daghino S."/>
            <person name="Barry K.W."/>
            <person name="Cichocki N."/>
            <person name="Clum A."/>
            <person name="Dockter R.B."/>
            <person name="Hainaut M."/>
            <person name="Kuo R.C."/>
            <person name="LaButti K."/>
            <person name="Lindahl B.D."/>
            <person name="Lindquist E.A."/>
            <person name="Lipzen A."/>
            <person name="Khouja H.R."/>
            <person name="Magnuson J."/>
            <person name="Murat C."/>
            <person name="Ohm R.A."/>
            <person name="Singer S.W."/>
            <person name="Spatafora J.W."/>
            <person name="Wang M."/>
            <person name="Veneault-Fourrey C."/>
            <person name="Henrissat B."/>
            <person name="Grigoriev I.V."/>
            <person name="Martin F.M."/>
            <person name="Perotto S."/>
        </authorList>
    </citation>
    <scope>NUCLEOTIDE SEQUENCE [LARGE SCALE GENOMIC DNA]</scope>
    <source>
        <strain evidence="3 4">ATCC 22711</strain>
    </source>
</reference>
<proteinExistence type="predicted"/>
<accession>A0A2T3APN4</accession>
<dbReference type="InParanoid" id="A0A2T3APN4"/>
<dbReference type="InterPro" id="IPR002733">
    <property type="entry name" value="AMMECR1_domain"/>
</dbReference>
<dbReference type="Pfam" id="PF01871">
    <property type="entry name" value="AMMECR1"/>
    <property type="match status" value="1"/>
</dbReference>
<dbReference type="PROSITE" id="PS51112">
    <property type="entry name" value="AMMECR1"/>
    <property type="match status" value="1"/>
</dbReference>
<dbReference type="SUPFAM" id="SSF143447">
    <property type="entry name" value="AMMECR1-like"/>
    <property type="match status" value="1"/>
</dbReference>
<dbReference type="STRING" id="857342.A0A2T3APN4"/>
<evidence type="ECO:0000313" key="3">
    <source>
        <dbReference type="EMBL" id="PSS06971.1"/>
    </source>
</evidence>
<protein>
    <recommendedName>
        <fullName evidence="2">AMMECR1 domain-containing protein</fullName>
    </recommendedName>
</protein>
<feature type="compositionally biased region" description="Acidic residues" evidence="1">
    <location>
        <begin position="41"/>
        <end position="50"/>
    </location>
</feature>
<dbReference type="AlphaFoldDB" id="A0A2T3APN4"/>
<keyword evidence="4" id="KW-1185">Reference proteome</keyword>
<dbReference type="NCBIfam" id="TIGR00296">
    <property type="entry name" value="TIGR00296 family protein"/>
    <property type="match status" value="1"/>
</dbReference>
<name>A0A2T3APN4_AMORE</name>
<dbReference type="GeneID" id="36575874"/>
<dbReference type="EMBL" id="KZ679019">
    <property type="protein sequence ID" value="PSS06971.1"/>
    <property type="molecule type" value="Genomic_DNA"/>
</dbReference>
<feature type="region of interest" description="Disordered" evidence="1">
    <location>
        <begin position="38"/>
        <end position="107"/>
    </location>
</feature>
<dbReference type="InterPro" id="IPR023473">
    <property type="entry name" value="AMMECR1"/>
</dbReference>
<dbReference type="PANTHER" id="PTHR13016:SF0">
    <property type="entry name" value="AMME SYNDROME CANDIDATE GENE 1 PROTEIN"/>
    <property type="match status" value="1"/>
</dbReference>
<gene>
    <name evidence="3" type="ORF">M430DRAFT_45807</name>
</gene>
<evidence type="ECO:0000259" key="2">
    <source>
        <dbReference type="PROSITE" id="PS51112"/>
    </source>
</evidence>
<dbReference type="InterPro" id="IPR036071">
    <property type="entry name" value="AMMECR1_dom_sf"/>
</dbReference>
<evidence type="ECO:0000313" key="4">
    <source>
        <dbReference type="Proteomes" id="UP000241818"/>
    </source>
</evidence>
<feature type="compositionally biased region" description="Low complexity" evidence="1">
    <location>
        <begin position="70"/>
        <end position="107"/>
    </location>
</feature>
<dbReference type="PANTHER" id="PTHR13016">
    <property type="entry name" value="AMMECR1 HOMOLOG"/>
    <property type="match status" value="1"/>
</dbReference>
<dbReference type="FunCoup" id="A0A2T3APN4">
    <property type="interactions" value="1060"/>
</dbReference>
<sequence length="281" mass="31392">MATVEHCLFCFETLSATLEKRSPLTLSQVQALWEEYRKTTEEEDQEDQETEASSSTPGGPLRNPAVQRLSDSSPSGSSTPSSSSSSSLEPSTTVTTPASSTNSISSKRSSELTEYPLFVTWNTVSPRTHEHSLRGCIGTFEALPLATGLSSYALTSALDDHRFSPISQRELPSLDVSVTLLTDFETAKDAMDWELGVHGIRISFYARNRRYGACYLPDVAPEQGWTKEETIVSLMRKAGWSGRKEKWGEVSDLKVVRFQGLAESLGYEEFRRWREWVESRK</sequence>
<dbReference type="RefSeq" id="XP_024716627.1">
    <property type="nucleotide sequence ID" value="XM_024867793.1"/>
</dbReference>
<dbReference type="InterPro" id="IPR027485">
    <property type="entry name" value="AMMECR1_N"/>
</dbReference>
<dbReference type="Gene3D" id="3.30.700.20">
    <property type="entry name" value="Hypothetical protein ph0010, domain 1"/>
    <property type="match status" value="1"/>
</dbReference>
<organism evidence="3 4">
    <name type="scientific">Amorphotheca resinae ATCC 22711</name>
    <dbReference type="NCBI Taxonomy" id="857342"/>
    <lineage>
        <taxon>Eukaryota</taxon>
        <taxon>Fungi</taxon>
        <taxon>Dikarya</taxon>
        <taxon>Ascomycota</taxon>
        <taxon>Pezizomycotina</taxon>
        <taxon>Leotiomycetes</taxon>
        <taxon>Helotiales</taxon>
        <taxon>Amorphothecaceae</taxon>
        <taxon>Amorphotheca</taxon>
    </lineage>
</organism>
<evidence type="ECO:0000256" key="1">
    <source>
        <dbReference type="SAM" id="MobiDB-lite"/>
    </source>
</evidence>
<dbReference type="Proteomes" id="UP000241818">
    <property type="component" value="Unassembled WGS sequence"/>
</dbReference>